<protein>
    <submittedName>
        <fullName evidence="3">Dihydroorotase</fullName>
    </submittedName>
</protein>
<dbReference type="EMBL" id="CP092471">
    <property type="protein sequence ID" value="UVI39293.1"/>
    <property type="molecule type" value="Genomic_DNA"/>
</dbReference>
<dbReference type="PANTHER" id="PTHR43668:SF2">
    <property type="entry name" value="ALLANTOINASE"/>
    <property type="match status" value="1"/>
</dbReference>
<accession>A0ABY5SXN7</accession>
<dbReference type="SUPFAM" id="SSF51338">
    <property type="entry name" value="Composite domain of metallo-dependent hydrolases"/>
    <property type="match status" value="1"/>
</dbReference>
<dbReference type="Proteomes" id="UP001065265">
    <property type="component" value="Chromosome"/>
</dbReference>
<dbReference type="SUPFAM" id="SSF51556">
    <property type="entry name" value="Metallo-dependent hydrolases"/>
    <property type="match status" value="1"/>
</dbReference>
<name>A0ABY5SXN7_9SPHN</name>
<proteinExistence type="predicted"/>
<gene>
    <name evidence="3" type="ORF">L1F33_13860</name>
</gene>
<dbReference type="PANTHER" id="PTHR43668">
    <property type="entry name" value="ALLANTOINASE"/>
    <property type="match status" value="1"/>
</dbReference>
<dbReference type="InterPro" id="IPR050138">
    <property type="entry name" value="DHOase/Allantoinase_Hydrolase"/>
</dbReference>
<evidence type="ECO:0000313" key="3">
    <source>
        <dbReference type="EMBL" id="UVI39293.1"/>
    </source>
</evidence>
<dbReference type="RefSeq" id="WP_265558505.1">
    <property type="nucleotide sequence ID" value="NZ_CP092471.1"/>
</dbReference>
<evidence type="ECO:0000256" key="1">
    <source>
        <dbReference type="ARBA" id="ARBA00022975"/>
    </source>
</evidence>
<keyword evidence="4" id="KW-1185">Reference proteome</keyword>
<reference evidence="3" key="1">
    <citation type="submission" date="2022-02" db="EMBL/GenBank/DDBJ databases">
        <title>Qipengyuania spongiae sp. nov., isolated from marine sponge.</title>
        <authorList>
            <person name="Li Z."/>
            <person name="Zhang M."/>
        </authorList>
    </citation>
    <scope>NUCLEOTIDE SEQUENCE</scope>
    <source>
        <strain evidence="3">PHS-Z21</strain>
    </source>
</reference>
<dbReference type="Pfam" id="PF12890">
    <property type="entry name" value="DHOase"/>
    <property type="match status" value="1"/>
</dbReference>
<dbReference type="Gene3D" id="3.20.20.140">
    <property type="entry name" value="Metal-dependent hydrolases"/>
    <property type="match status" value="1"/>
</dbReference>
<evidence type="ECO:0000259" key="2">
    <source>
        <dbReference type="Pfam" id="PF12890"/>
    </source>
</evidence>
<keyword evidence="1" id="KW-0665">Pyrimidine biosynthesis</keyword>
<dbReference type="InterPro" id="IPR024403">
    <property type="entry name" value="DHOase_cat"/>
</dbReference>
<organism evidence="3 4">
    <name type="scientific">Qipengyuania spongiae</name>
    <dbReference type="NCBI Taxonomy" id="2909673"/>
    <lineage>
        <taxon>Bacteria</taxon>
        <taxon>Pseudomonadati</taxon>
        <taxon>Pseudomonadota</taxon>
        <taxon>Alphaproteobacteria</taxon>
        <taxon>Sphingomonadales</taxon>
        <taxon>Erythrobacteraceae</taxon>
        <taxon>Qipengyuania</taxon>
    </lineage>
</organism>
<dbReference type="InterPro" id="IPR011059">
    <property type="entry name" value="Metal-dep_hydrolase_composite"/>
</dbReference>
<dbReference type="CDD" id="cd01317">
    <property type="entry name" value="DHOase_IIa"/>
    <property type="match status" value="1"/>
</dbReference>
<sequence>MKQVRPIAITDGRLVLPDGVREGVLRLEDGRIASVDAEPRKGDDIVDVRGRLVAPGLVDLGVFKIDKPAFRFGGITRAALMPDQSPPLDLPSRVAYIAKSGKPDLWVHPLAAATRGLEGDALAEIALMREAGARAVATGRSWIGDSGTMLRLLQYAAMLDMVVIAHAEDAGLVRGAVATAGEMATRLGLAGAPVEAEALAISRDLALAELAGARIHFRQVTTQGGLDLIRQAKLRGVAVTAGVTPAHFMLSDLATAEFRSFMRLSPPLRSEEDRQAVIEAIGDGTIDVIASGHDPRGPEDKRLPFADAAPGMAGAESLLAMTLTLVRDGVINIARAFSLLAGAPARLLGVRAGALLSGYEGDIALVDPEKPWVIDSRMMAATAGNTPFDGQPTQGRVTALYKGGVPVGL</sequence>
<dbReference type="InterPro" id="IPR004722">
    <property type="entry name" value="DHOase"/>
</dbReference>
<dbReference type="InterPro" id="IPR032466">
    <property type="entry name" value="Metal_Hydrolase"/>
</dbReference>
<evidence type="ECO:0000313" key="4">
    <source>
        <dbReference type="Proteomes" id="UP001065265"/>
    </source>
</evidence>
<feature type="domain" description="Dihydroorotase catalytic" evidence="2">
    <location>
        <begin position="73"/>
        <end position="222"/>
    </location>
</feature>